<keyword evidence="2" id="KW-1185">Reference proteome</keyword>
<comment type="caution">
    <text evidence="1">The sequence shown here is derived from an EMBL/GenBank/DDBJ whole genome shotgun (WGS) entry which is preliminary data.</text>
</comment>
<proteinExistence type="predicted"/>
<evidence type="ECO:0000313" key="1">
    <source>
        <dbReference type="EMBL" id="RLN05211.1"/>
    </source>
</evidence>
<dbReference type="AlphaFoldDB" id="A0A3L6RMT9"/>
<reference evidence="2" key="1">
    <citation type="journal article" date="2019" name="Nat. Commun.">
        <title>The genome of broomcorn millet.</title>
        <authorList>
            <person name="Zou C."/>
            <person name="Miki D."/>
            <person name="Li D."/>
            <person name="Tang Q."/>
            <person name="Xiao L."/>
            <person name="Rajput S."/>
            <person name="Deng P."/>
            <person name="Jia W."/>
            <person name="Huang R."/>
            <person name="Zhang M."/>
            <person name="Sun Y."/>
            <person name="Hu J."/>
            <person name="Fu X."/>
            <person name="Schnable P.S."/>
            <person name="Li F."/>
            <person name="Zhang H."/>
            <person name="Feng B."/>
            <person name="Zhu X."/>
            <person name="Liu R."/>
            <person name="Schnable J.C."/>
            <person name="Zhu J.-K."/>
            <person name="Zhang H."/>
        </authorList>
    </citation>
    <scope>NUCLEOTIDE SEQUENCE [LARGE SCALE GENOMIC DNA]</scope>
</reference>
<dbReference type="EMBL" id="PQIB02000008">
    <property type="protein sequence ID" value="RLN05211.1"/>
    <property type="molecule type" value="Genomic_DNA"/>
</dbReference>
<dbReference type="Proteomes" id="UP000275267">
    <property type="component" value="Unassembled WGS sequence"/>
</dbReference>
<sequence length="234" mass="27227">MWKATKNKLKKLSPSSSQVRIRVLTSVEQLMPRNDYEREALDLLKNQTYYHVRILEPLFFIKKGLKVDMTRAFSRVGWYNFADMMEPGSKFLTMEFLMTLSFEEEVMSMLAHWQKMIAGRSPIDITTLVTRIATHVKALDNAQVTYLPWGEDYQLRVGVEHFMQGHMMRKGPGNSLFMTYPGYDREDELPCPRLSLYSVKSYLLQMQKRSQLITASPVQQLGGKRDRALNSKTK</sequence>
<name>A0A3L6RMT9_PANMI</name>
<gene>
    <name evidence="1" type="ORF">C2845_PM13G11230</name>
</gene>
<accession>A0A3L6RMT9</accession>
<evidence type="ECO:0000313" key="2">
    <source>
        <dbReference type="Proteomes" id="UP000275267"/>
    </source>
</evidence>
<organism evidence="1 2">
    <name type="scientific">Panicum miliaceum</name>
    <name type="common">Proso millet</name>
    <name type="synonym">Broomcorn millet</name>
    <dbReference type="NCBI Taxonomy" id="4540"/>
    <lineage>
        <taxon>Eukaryota</taxon>
        <taxon>Viridiplantae</taxon>
        <taxon>Streptophyta</taxon>
        <taxon>Embryophyta</taxon>
        <taxon>Tracheophyta</taxon>
        <taxon>Spermatophyta</taxon>
        <taxon>Magnoliopsida</taxon>
        <taxon>Liliopsida</taxon>
        <taxon>Poales</taxon>
        <taxon>Poaceae</taxon>
        <taxon>PACMAD clade</taxon>
        <taxon>Panicoideae</taxon>
        <taxon>Panicodae</taxon>
        <taxon>Paniceae</taxon>
        <taxon>Panicinae</taxon>
        <taxon>Panicum</taxon>
        <taxon>Panicum sect. Panicum</taxon>
    </lineage>
</organism>
<protein>
    <submittedName>
        <fullName evidence="1">Uncharacterized protein</fullName>
    </submittedName>
</protein>